<feature type="transmembrane region" description="Helical" evidence="9">
    <location>
        <begin position="181"/>
        <end position="203"/>
    </location>
</feature>
<dbReference type="InterPro" id="IPR001851">
    <property type="entry name" value="ABC_transp_permease"/>
</dbReference>
<evidence type="ECO:0000256" key="8">
    <source>
        <dbReference type="ARBA" id="ARBA00039381"/>
    </source>
</evidence>
<feature type="transmembrane region" description="Helical" evidence="9">
    <location>
        <begin position="224"/>
        <end position="248"/>
    </location>
</feature>
<keyword evidence="5 9" id="KW-0812">Transmembrane</keyword>
<comment type="subcellular location">
    <subcellularLocation>
        <location evidence="1">Cell membrane</location>
        <topology evidence="1">Multi-pass membrane protein</topology>
    </subcellularLocation>
</comment>
<dbReference type="Pfam" id="PF02653">
    <property type="entry name" value="BPD_transp_2"/>
    <property type="match status" value="1"/>
</dbReference>
<feature type="transmembrane region" description="Helical" evidence="9">
    <location>
        <begin position="137"/>
        <end position="161"/>
    </location>
</feature>
<reference evidence="10 11" key="1">
    <citation type="journal article" date="2009" name="Stand. Genomic Sci.">
        <title>Complete genome sequence of Stackebrandtia nassauensis type strain (LLR-40K-21).</title>
        <authorList>
            <person name="Munk C."/>
            <person name="Lapidus A."/>
            <person name="Copeland A."/>
            <person name="Jando M."/>
            <person name="Mayilraj S."/>
            <person name="Glavina Del Rio T."/>
            <person name="Nolan M."/>
            <person name="Chen F."/>
            <person name="Lucas S."/>
            <person name="Tice H."/>
            <person name="Cheng J.F."/>
            <person name="Han C."/>
            <person name="Detter J.C."/>
            <person name="Bruce D."/>
            <person name="Goodwin L."/>
            <person name="Chain P."/>
            <person name="Pitluck S."/>
            <person name="Goker M."/>
            <person name="Ovchinikova G."/>
            <person name="Pati A."/>
            <person name="Ivanova N."/>
            <person name="Mavromatis K."/>
            <person name="Chen A."/>
            <person name="Palaniappan K."/>
            <person name="Land M."/>
            <person name="Hauser L."/>
            <person name="Chang Y.J."/>
            <person name="Jeffries C.D."/>
            <person name="Bristow J."/>
            <person name="Eisen J.A."/>
            <person name="Markowitz V."/>
            <person name="Hugenholtz P."/>
            <person name="Kyrpides N.C."/>
            <person name="Klenk H.P."/>
        </authorList>
    </citation>
    <scope>NUCLEOTIDE SEQUENCE [LARGE SCALE GENOMIC DNA]</scope>
    <source>
        <strain evidence="11">DSM 44728 / CIP 108903 / NRRL B-16338 / NBRC 102104 / LLR-40K-21</strain>
    </source>
</reference>
<keyword evidence="2" id="KW-0813">Transport</keyword>
<gene>
    <name evidence="10" type="ordered locus">Snas_3701</name>
</gene>
<feature type="transmembrane region" description="Helical" evidence="9">
    <location>
        <begin position="30"/>
        <end position="50"/>
    </location>
</feature>
<dbReference type="PANTHER" id="PTHR32196:SF71">
    <property type="entry name" value="AUTOINDUCER 2 IMPORT SYSTEM PERMEASE PROTEIN LSRD"/>
    <property type="match status" value="1"/>
</dbReference>
<keyword evidence="6 9" id="KW-1133">Transmembrane helix</keyword>
<evidence type="ECO:0000313" key="10">
    <source>
        <dbReference type="EMBL" id="ADD43358.1"/>
    </source>
</evidence>
<dbReference type="GO" id="GO:0005886">
    <property type="term" value="C:plasma membrane"/>
    <property type="evidence" value="ECO:0007669"/>
    <property type="project" value="UniProtKB-SubCell"/>
</dbReference>
<feature type="transmembrane region" description="Helical" evidence="9">
    <location>
        <begin position="287"/>
        <end position="305"/>
    </location>
</feature>
<dbReference type="KEGG" id="sna:Snas_3701"/>
<evidence type="ECO:0000256" key="6">
    <source>
        <dbReference type="ARBA" id="ARBA00022989"/>
    </source>
</evidence>
<dbReference type="STRING" id="446470.Snas_3701"/>
<dbReference type="HOGENOM" id="CLU_028880_0_0_11"/>
<evidence type="ECO:0000313" key="11">
    <source>
        <dbReference type="Proteomes" id="UP000000844"/>
    </source>
</evidence>
<keyword evidence="11" id="KW-1185">Reference proteome</keyword>
<feature type="transmembrane region" description="Helical" evidence="9">
    <location>
        <begin position="260"/>
        <end position="280"/>
    </location>
</feature>
<evidence type="ECO:0000256" key="9">
    <source>
        <dbReference type="SAM" id="Phobius"/>
    </source>
</evidence>
<dbReference type="AlphaFoldDB" id="D3PXM8"/>
<feature type="transmembrane region" description="Helical" evidence="9">
    <location>
        <begin position="107"/>
        <end position="130"/>
    </location>
</feature>
<dbReference type="OrthoDB" id="7947581at2"/>
<proteinExistence type="predicted"/>
<dbReference type="Proteomes" id="UP000000844">
    <property type="component" value="Chromosome"/>
</dbReference>
<dbReference type="GO" id="GO:0022857">
    <property type="term" value="F:transmembrane transporter activity"/>
    <property type="evidence" value="ECO:0007669"/>
    <property type="project" value="InterPro"/>
</dbReference>
<dbReference type="eggNOG" id="COG1172">
    <property type="taxonomic scope" value="Bacteria"/>
</dbReference>
<evidence type="ECO:0000256" key="2">
    <source>
        <dbReference type="ARBA" id="ARBA00022448"/>
    </source>
</evidence>
<evidence type="ECO:0000256" key="5">
    <source>
        <dbReference type="ARBA" id="ARBA00022692"/>
    </source>
</evidence>
<name>D3PXM8_STANL</name>
<evidence type="ECO:0000256" key="3">
    <source>
        <dbReference type="ARBA" id="ARBA00022475"/>
    </source>
</evidence>
<dbReference type="RefSeq" id="WP_013018929.1">
    <property type="nucleotide sequence ID" value="NC_013947.1"/>
</dbReference>
<protein>
    <recommendedName>
        <fullName evidence="8">Autoinducer 2 import system permease protein LsrD</fullName>
    </recommendedName>
</protein>
<feature type="transmembrane region" description="Helical" evidence="9">
    <location>
        <begin position="56"/>
        <end position="77"/>
    </location>
</feature>
<dbReference type="PANTHER" id="PTHR32196">
    <property type="entry name" value="ABC TRANSPORTER PERMEASE PROTEIN YPHD-RELATED-RELATED"/>
    <property type="match status" value="1"/>
</dbReference>
<evidence type="ECO:0000256" key="1">
    <source>
        <dbReference type="ARBA" id="ARBA00004651"/>
    </source>
</evidence>
<feature type="transmembrane region" description="Helical" evidence="9">
    <location>
        <begin position="84"/>
        <end position="101"/>
    </location>
</feature>
<keyword evidence="7 9" id="KW-0472">Membrane</keyword>
<dbReference type="CDD" id="cd06579">
    <property type="entry name" value="TM_PBP1_transp_AraH_like"/>
    <property type="match status" value="1"/>
</dbReference>
<feature type="transmembrane region" description="Helical" evidence="9">
    <location>
        <begin position="311"/>
        <end position="331"/>
    </location>
</feature>
<accession>D3PXM8</accession>
<evidence type="ECO:0000256" key="7">
    <source>
        <dbReference type="ARBA" id="ARBA00023136"/>
    </source>
</evidence>
<dbReference type="EMBL" id="CP001778">
    <property type="protein sequence ID" value="ADD43358.1"/>
    <property type="molecule type" value="Genomic_DNA"/>
</dbReference>
<organism evidence="10 11">
    <name type="scientific">Stackebrandtia nassauensis (strain DSM 44728 / CIP 108903 / NRRL B-16338 / NBRC 102104 / LLR-40K-21)</name>
    <dbReference type="NCBI Taxonomy" id="446470"/>
    <lineage>
        <taxon>Bacteria</taxon>
        <taxon>Bacillati</taxon>
        <taxon>Actinomycetota</taxon>
        <taxon>Actinomycetes</taxon>
        <taxon>Glycomycetales</taxon>
        <taxon>Glycomycetaceae</taxon>
        <taxon>Stackebrandtia</taxon>
    </lineage>
</organism>
<keyword evidence="3" id="KW-1003">Cell membrane</keyword>
<keyword evidence="4" id="KW-0997">Cell inner membrane</keyword>
<sequence>MTTTLDPVRQTPKPRPAAQRWRSLLLGRDAAVIGLVALVWIAGSVFVDNFGKPNTVYFLLLDALPILLIAMPMTMVIISAEIDLSVASMLGLSSVVVGVLFQGGWPIWAAVAVALAVGLVGGALNGFLVATVGLPSLAVTVATLALFRGIAVGLLGTKAVTGFPDEHKDLVSDRLFGPGTAIPGILLVFVVLAIGFGVLLHFTPFGRATYAAGMSARTSRFSGVNVPAVKFWLFVATGFVSALAGVYWTLRYDSARGDNAAGFELAVVAAVLVGGVSIFGGRGAIPGVIAGALLIGELRAVLRLADVSADAINIATGVLLIVSVIVPRLVTGLHGRWRRARRSGLESTSSSD</sequence>
<evidence type="ECO:0000256" key="4">
    <source>
        <dbReference type="ARBA" id="ARBA00022519"/>
    </source>
</evidence>